<feature type="region of interest" description="Disordered" evidence="1">
    <location>
        <begin position="1"/>
        <end position="22"/>
    </location>
</feature>
<sequence>MDEGSGNTEPGSSEVSRKRTRGPTLCKKLKKRITNQNLECTISFNEFGRPIGDMLKDFRIYLGSVVRCQVDINIESWDLVNQGLKDAIWDDIKNGMEWIAHKTEYQASCNESVSFVLC</sequence>
<reference evidence="2" key="1">
    <citation type="submission" date="2023-02" db="EMBL/GenBank/DDBJ databases">
        <title>Genome of toxic invasive species Heracleum sosnowskyi carries increased number of genes despite the absence of recent whole-genome duplications.</title>
        <authorList>
            <person name="Schelkunov M."/>
            <person name="Shtratnikova V."/>
            <person name="Makarenko M."/>
            <person name="Klepikova A."/>
            <person name="Omelchenko D."/>
            <person name="Novikova G."/>
            <person name="Obukhova E."/>
            <person name="Bogdanov V."/>
            <person name="Penin A."/>
            <person name="Logacheva M."/>
        </authorList>
    </citation>
    <scope>NUCLEOTIDE SEQUENCE</scope>
    <source>
        <strain evidence="2">Hsosn_3</strain>
        <tissue evidence="2">Leaf</tissue>
    </source>
</reference>
<dbReference type="EMBL" id="JAUIZM010000006">
    <property type="protein sequence ID" value="KAK1380803.1"/>
    <property type="molecule type" value="Genomic_DNA"/>
</dbReference>
<keyword evidence="3" id="KW-1185">Reference proteome</keyword>
<name>A0AAD8IAD1_9APIA</name>
<feature type="compositionally biased region" description="Polar residues" evidence="1">
    <location>
        <begin position="1"/>
        <end position="14"/>
    </location>
</feature>
<protein>
    <submittedName>
        <fullName evidence="2">Uncharacterized protein</fullName>
    </submittedName>
</protein>
<evidence type="ECO:0000313" key="2">
    <source>
        <dbReference type="EMBL" id="KAK1380803.1"/>
    </source>
</evidence>
<comment type="caution">
    <text evidence="2">The sequence shown here is derived from an EMBL/GenBank/DDBJ whole genome shotgun (WGS) entry which is preliminary data.</text>
</comment>
<organism evidence="2 3">
    <name type="scientific">Heracleum sosnowskyi</name>
    <dbReference type="NCBI Taxonomy" id="360622"/>
    <lineage>
        <taxon>Eukaryota</taxon>
        <taxon>Viridiplantae</taxon>
        <taxon>Streptophyta</taxon>
        <taxon>Embryophyta</taxon>
        <taxon>Tracheophyta</taxon>
        <taxon>Spermatophyta</taxon>
        <taxon>Magnoliopsida</taxon>
        <taxon>eudicotyledons</taxon>
        <taxon>Gunneridae</taxon>
        <taxon>Pentapetalae</taxon>
        <taxon>asterids</taxon>
        <taxon>campanulids</taxon>
        <taxon>Apiales</taxon>
        <taxon>Apiaceae</taxon>
        <taxon>Apioideae</taxon>
        <taxon>apioid superclade</taxon>
        <taxon>Tordylieae</taxon>
        <taxon>Tordyliinae</taxon>
        <taxon>Heracleum</taxon>
    </lineage>
</organism>
<evidence type="ECO:0000256" key="1">
    <source>
        <dbReference type="SAM" id="MobiDB-lite"/>
    </source>
</evidence>
<dbReference type="AlphaFoldDB" id="A0AAD8IAD1"/>
<gene>
    <name evidence="2" type="ORF">POM88_027547</name>
</gene>
<evidence type="ECO:0000313" key="3">
    <source>
        <dbReference type="Proteomes" id="UP001237642"/>
    </source>
</evidence>
<accession>A0AAD8IAD1</accession>
<dbReference type="Proteomes" id="UP001237642">
    <property type="component" value="Unassembled WGS sequence"/>
</dbReference>
<reference evidence="2" key="2">
    <citation type="submission" date="2023-05" db="EMBL/GenBank/DDBJ databases">
        <authorList>
            <person name="Schelkunov M.I."/>
        </authorList>
    </citation>
    <scope>NUCLEOTIDE SEQUENCE</scope>
    <source>
        <strain evidence="2">Hsosn_3</strain>
        <tissue evidence="2">Leaf</tissue>
    </source>
</reference>
<proteinExistence type="predicted"/>